<keyword evidence="3" id="KW-0675">Receptor</keyword>
<dbReference type="InterPro" id="IPR001245">
    <property type="entry name" value="Ser-Thr/Tyr_kinase_cat_dom"/>
</dbReference>
<dbReference type="Gramene" id="C.cajan_39808.t">
    <property type="protein sequence ID" value="C.cajan_39808.t"/>
    <property type="gene ID" value="C.cajan_39808"/>
</dbReference>
<evidence type="ECO:0000313" key="4">
    <source>
        <dbReference type="Proteomes" id="UP000075243"/>
    </source>
</evidence>
<dbReference type="InterPro" id="IPR011009">
    <property type="entry name" value="Kinase-like_dom_sf"/>
</dbReference>
<feature type="region of interest" description="Disordered" evidence="1">
    <location>
        <begin position="174"/>
        <end position="204"/>
    </location>
</feature>
<dbReference type="AlphaFoldDB" id="A0A151R593"/>
<dbReference type="Proteomes" id="UP000075243">
    <property type="component" value="Unassembled WGS sequence"/>
</dbReference>
<keyword evidence="3" id="KW-0808">Transferase</keyword>
<proteinExistence type="predicted"/>
<reference evidence="3" key="1">
    <citation type="journal article" date="2012" name="Nat. Biotechnol.">
        <title>Draft genome sequence of pigeonpea (Cajanus cajan), an orphan legume crop of resource-poor farmers.</title>
        <authorList>
            <person name="Varshney R.K."/>
            <person name="Chen W."/>
            <person name="Li Y."/>
            <person name="Bharti A.K."/>
            <person name="Saxena R.K."/>
            <person name="Schlueter J.A."/>
            <person name="Donoghue M.T."/>
            <person name="Azam S."/>
            <person name="Fan G."/>
            <person name="Whaley A.M."/>
            <person name="Farmer A.D."/>
            <person name="Sheridan J."/>
            <person name="Iwata A."/>
            <person name="Tuteja R."/>
            <person name="Penmetsa R.V."/>
            <person name="Wu W."/>
            <person name="Upadhyaya H.D."/>
            <person name="Yang S.P."/>
            <person name="Shah T."/>
            <person name="Saxena K.B."/>
            <person name="Michael T."/>
            <person name="McCombie W.R."/>
            <person name="Yang B."/>
            <person name="Zhang G."/>
            <person name="Yang H."/>
            <person name="Wang J."/>
            <person name="Spillane C."/>
            <person name="Cook D.R."/>
            <person name="May G.D."/>
            <person name="Xu X."/>
            <person name="Jackson S.A."/>
        </authorList>
    </citation>
    <scope>NUCLEOTIDE SEQUENCE [LARGE SCALE GENOMIC DNA]</scope>
</reference>
<organism evidence="3 4">
    <name type="scientific">Cajanus cajan</name>
    <name type="common">Pigeon pea</name>
    <name type="synonym">Cajanus indicus</name>
    <dbReference type="NCBI Taxonomy" id="3821"/>
    <lineage>
        <taxon>Eukaryota</taxon>
        <taxon>Viridiplantae</taxon>
        <taxon>Streptophyta</taxon>
        <taxon>Embryophyta</taxon>
        <taxon>Tracheophyta</taxon>
        <taxon>Spermatophyta</taxon>
        <taxon>Magnoliopsida</taxon>
        <taxon>eudicotyledons</taxon>
        <taxon>Gunneridae</taxon>
        <taxon>Pentapetalae</taxon>
        <taxon>rosids</taxon>
        <taxon>fabids</taxon>
        <taxon>Fabales</taxon>
        <taxon>Fabaceae</taxon>
        <taxon>Papilionoideae</taxon>
        <taxon>50 kb inversion clade</taxon>
        <taxon>NPAAA clade</taxon>
        <taxon>indigoferoid/millettioid clade</taxon>
        <taxon>Phaseoleae</taxon>
        <taxon>Cajanus</taxon>
    </lineage>
</organism>
<dbReference type="PANTHER" id="PTHR27006">
    <property type="entry name" value="PROMASTIGOTE SURFACE ANTIGEN PROTEIN PSA"/>
    <property type="match status" value="1"/>
</dbReference>
<dbReference type="SUPFAM" id="SSF56112">
    <property type="entry name" value="Protein kinase-like (PK-like)"/>
    <property type="match status" value="1"/>
</dbReference>
<feature type="domain" description="Serine-threonine/tyrosine-protein kinase catalytic" evidence="2">
    <location>
        <begin position="44"/>
        <end position="148"/>
    </location>
</feature>
<dbReference type="PANTHER" id="PTHR27006:SF606">
    <property type="entry name" value="INTERLEUKIN-1 RECEPTOR-ASSOCIATED KINASE 4"/>
    <property type="match status" value="1"/>
</dbReference>
<accession>A0A151R593</accession>
<dbReference type="Pfam" id="PF07714">
    <property type="entry name" value="PK_Tyr_Ser-Thr"/>
    <property type="match status" value="1"/>
</dbReference>
<evidence type="ECO:0000259" key="2">
    <source>
        <dbReference type="Pfam" id="PF07714"/>
    </source>
</evidence>
<name>A0A151R593_CAJCA</name>
<dbReference type="Gene3D" id="1.10.510.10">
    <property type="entry name" value="Transferase(Phosphotransferase) domain 1"/>
    <property type="match status" value="1"/>
</dbReference>
<gene>
    <name evidence="3" type="ORF">KK1_041040</name>
</gene>
<keyword evidence="4" id="KW-1185">Reference proteome</keyword>
<dbReference type="OMA" id="HQHRSIC"/>
<protein>
    <submittedName>
        <fullName evidence="3">Cysteine-rich receptor-like protein kinase 31</fullName>
    </submittedName>
</protein>
<keyword evidence="3" id="KW-0418">Kinase</keyword>
<dbReference type="EMBL" id="KQ484073">
    <property type="protein sequence ID" value="KYP37750.1"/>
    <property type="molecule type" value="Genomic_DNA"/>
</dbReference>
<sequence>MSDVNSSLSNLFNLGNFKEAIHTPIHLFSMKHQHRSICILYLCGYMSPEYAMFGQFSEKSDVFSFGVMVLEIITGKQNLSSYEPHRVANGLLSYVWRQWRDETQLCILDSIIQENYSKNEVIKCIQIGLLCVQQNPDDRPTMVAVVSYLSSHLIELPSPQEPAFFLHGRMNPKLSGQESSSSHSINGSTPFSNNDMSISQFLPR</sequence>
<evidence type="ECO:0000256" key="1">
    <source>
        <dbReference type="SAM" id="MobiDB-lite"/>
    </source>
</evidence>
<dbReference type="GO" id="GO:0004672">
    <property type="term" value="F:protein kinase activity"/>
    <property type="evidence" value="ECO:0007669"/>
    <property type="project" value="InterPro"/>
</dbReference>
<evidence type="ECO:0000313" key="3">
    <source>
        <dbReference type="EMBL" id="KYP37750.1"/>
    </source>
</evidence>